<comment type="caution">
    <text evidence="3">The sequence shown here is derived from an EMBL/GenBank/DDBJ whole genome shotgun (WGS) entry which is preliminary data.</text>
</comment>
<feature type="region of interest" description="Disordered" evidence="1">
    <location>
        <begin position="30"/>
        <end position="50"/>
    </location>
</feature>
<dbReference type="AlphaFoldDB" id="A0A8K0W1W9"/>
<dbReference type="OrthoDB" id="3692311at2759"/>
<keyword evidence="4" id="KW-1185">Reference proteome</keyword>
<keyword evidence="2" id="KW-1133">Transmembrane helix</keyword>
<keyword evidence="2" id="KW-0812">Transmembrane</keyword>
<feature type="transmembrane region" description="Helical" evidence="2">
    <location>
        <begin position="143"/>
        <end position="170"/>
    </location>
</feature>
<organism evidence="3 4">
    <name type="scientific">Paraphoma chrysanthemicola</name>
    <dbReference type="NCBI Taxonomy" id="798071"/>
    <lineage>
        <taxon>Eukaryota</taxon>
        <taxon>Fungi</taxon>
        <taxon>Dikarya</taxon>
        <taxon>Ascomycota</taxon>
        <taxon>Pezizomycotina</taxon>
        <taxon>Dothideomycetes</taxon>
        <taxon>Pleosporomycetidae</taxon>
        <taxon>Pleosporales</taxon>
        <taxon>Pleosporineae</taxon>
        <taxon>Phaeosphaeriaceae</taxon>
        <taxon>Paraphoma</taxon>
    </lineage>
</organism>
<evidence type="ECO:0000313" key="4">
    <source>
        <dbReference type="Proteomes" id="UP000813461"/>
    </source>
</evidence>
<proteinExistence type="predicted"/>
<gene>
    <name evidence="3" type="ORF">FB567DRAFT_273048</name>
</gene>
<keyword evidence="2" id="KW-0472">Membrane</keyword>
<feature type="transmembrane region" description="Helical" evidence="2">
    <location>
        <begin position="546"/>
        <end position="571"/>
    </location>
</feature>
<feature type="transmembrane region" description="Helical" evidence="2">
    <location>
        <begin position="64"/>
        <end position="85"/>
    </location>
</feature>
<sequence>MSFTHQPRDTLPDHEGISYVSVDTDAAEEEKHEKQYYSPPRWPTGPTTLQEGTKSTTAAVVKDCLLLIFPLLFIALAIVACRLDNKAVSSYGERVQDATKLGPTIFPIAFAAIASRAIRSIARKLVERGAKIGVLEQLLGSQSLAGTISWLTALHYMHILGVAMIGVWTLSPLGGQSALRLLSVQRNETLTNQQVGYVMLNNLTSGGGYESETRSAMAAYYSTALLDAHRSKHRPFDIWGNPKVPLLTSFTHEDGGWWSPANDDQTQYSSLIGVRLQGLCRDCNMSLPIETSYTDLICRNTGHQVPLNQSMDSISFRNSAWKPSNRSWPFFGNSDYFGRDVSTSSFLGTNYNFSNDDGTPGKVSTILYVAKGNYNSTIGASAYNCSMETMRVEAEVRCIEGSCGVTRMRPSTIDKRPRNWTLFHRSRTEMILFLGWFPFAAGYPNANNPSPTDNFIVGDAAPFNYTSLPDWREITDSNISQRLTMAFNSIQQTTHQPWSIANANTFTLLRCLDYKGLGLVIDDCANIRFTNATVSRGANIYKASKIWVTLLLASSTVLLLLGLLTVVLNFVTKVPDILGYVSTMTRDNPYINMPLGATTLDGPLRARALRDMKVRLTDVRPHEDVGYIALRSVEEDEGDLSMGQSKERLYE</sequence>
<protein>
    <submittedName>
        <fullName evidence="3">Uncharacterized protein</fullName>
    </submittedName>
</protein>
<feature type="transmembrane region" description="Helical" evidence="2">
    <location>
        <begin position="105"/>
        <end position="122"/>
    </location>
</feature>
<evidence type="ECO:0000313" key="3">
    <source>
        <dbReference type="EMBL" id="KAH7091385.1"/>
    </source>
</evidence>
<evidence type="ECO:0000256" key="2">
    <source>
        <dbReference type="SAM" id="Phobius"/>
    </source>
</evidence>
<name>A0A8K0W1W9_9PLEO</name>
<dbReference type="EMBL" id="JAGMVJ010000004">
    <property type="protein sequence ID" value="KAH7091385.1"/>
    <property type="molecule type" value="Genomic_DNA"/>
</dbReference>
<reference evidence="3" key="1">
    <citation type="journal article" date="2021" name="Nat. Commun.">
        <title>Genetic determinants of endophytism in the Arabidopsis root mycobiome.</title>
        <authorList>
            <person name="Mesny F."/>
            <person name="Miyauchi S."/>
            <person name="Thiergart T."/>
            <person name="Pickel B."/>
            <person name="Atanasova L."/>
            <person name="Karlsson M."/>
            <person name="Huettel B."/>
            <person name="Barry K.W."/>
            <person name="Haridas S."/>
            <person name="Chen C."/>
            <person name="Bauer D."/>
            <person name="Andreopoulos W."/>
            <person name="Pangilinan J."/>
            <person name="LaButti K."/>
            <person name="Riley R."/>
            <person name="Lipzen A."/>
            <person name="Clum A."/>
            <person name="Drula E."/>
            <person name="Henrissat B."/>
            <person name="Kohler A."/>
            <person name="Grigoriev I.V."/>
            <person name="Martin F.M."/>
            <person name="Hacquard S."/>
        </authorList>
    </citation>
    <scope>NUCLEOTIDE SEQUENCE</scope>
    <source>
        <strain evidence="3">MPI-SDFR-AT-0120</strain>
    </source>
</reference>
<accession>A0A8K0W1W9</accession>
<evidence type="ECO:0000256" key="1">
    <source>
        <dbReference type="SAM" id="MobiDB-lite"/>
    </source>
</evidence>
<dbReference type="Proteomes" id="UP000813461">
    <property type="component" value="Unassembled WGS sequence"/>
</dbReference>